<dbReference type="PANTHER" id="PTHR43574">
    <property type="entry name" value="EPIMERASE-RELATED"/>
    <property type="match status" value="1"/>
</dbReference>
<organism evidence="4">
    <name type="scientific">Pelagomonas calceolata</name>
    <dbReference type="NCBI Taxonomy" id="35677"/>
    <lineage>
        <taxon>Eukaryota</taxon>
        <taxon>Sar</taxon>
        <taxon>Stramenopiles</taxon>
        <taxon>Ochrophyta</taxon>
        <taxon>Pelagophyceae</taxon>
        <taxon>Pelagomonadales</taxon>
        <taxon>Pelagomonadaceae</taxon>
        <taxon>Pelagomonas</taxon>
    </lineage>
</organism>
<dbReference type="Proteomes" id="UP000789595">
    <property type="component" value="Unassembled WGS sequence"/>
</dbReference>
<dbReference type="PRINTS" id="PR01713">
    <property type="entry name" value="NUCEPIMERASE"/>
</dbReference>
<gene>
    <name evidence="4" type="ORF">PCAL00307_LOCUS6189</name>
    <name evidence="5" type="ORF">PECAL_6P05270</name>
</gene>
<sequence>MAARPPRASIATYMPAEVGRLRAENEALRRELAVHATPASSNQLEQPVASRRLNTWAVGALAAAALSAVVGLGASPHGILGGNAQERWHDTPCPDGVTVPLVNASSRVLVTGGAGFIGMSLMASLGKRDARTRPAVVVGVDSFNDYYAPAMKRGRAARLKHEFGYDVVEADVCNTSVVDGLFEKYTFTHVVHLAAQAGVRYSITHPMTYARNNLECVVSLLNYVAHRTPQPAYVYASSSSVYGLNKKIPFSELHAIDHPANLYGISKFAGEQIAAAYHNLHGLKSVGLRFFTVYGPWGRPDMAVSLFTNEIENGETITLFNGGDMRRDFTYVDDVVRGVEFAMEYCADNAAVFNLGNSKPVQLGYVLAQIEKRLGVKAKFKYQASNAEIKETYADISKARELLGYSPTTSIESGLDQFMAWYNKLDKRTRGEWAGGRFKAERQNAHLEGTRGRV</sequence>
<evidence type="ECO:0000256" key="1">
    <source>
        <dbReference type="ARBA" id="ARBA00007637"/>
    </source>
</evidence>
<keyword evidence="2" id="KW-0520">NAD</keyword>
<evidence type="ECO:0000313" key="5">
    <source>
        <dbReference type="EMBL" id="CAH0378926.1"/>
    </source>
</evidence>
<reference evidence="4" key="1">
    <citation type="submission" date="2021-01" db="EMBL/GenBank/DDBJ databases">
        <authorList>
            <person name="Corre E."/>
            <person name="Pelletier E."/>
            <person name="Niang G."/>
            <person name="Scheremetjew M."/>
            <person name="Finn R."/>
            <person name="Kale V."/>
            <person name="Holt S."/>
            <person name="Cochrane G."/>
            <person name="Meng A."/>
            <person name="Brown T."/>
            <person name="Cohen L."/>
        </authorList>
    </citation>
    <scope>NUCLEOTIDE SEQUENCE</scope>
    <source>
        <strain evidence="4">CCMP1756</strain>
    </source>
</reference>
<evidence type="ECO:0000259" key="3">
    <source>
        <dbReference type="Pfam" id="PF01370"/>
    </source>
</evidence>
<evidence type="ECO:0000313" key="4">
    <source>
        <dbReference type="EMBL" id="CAE0690753.1"/>
    </source>
</evidence>
<dbReference type="Pfam" id="PF01370">
    <property type="entry name" value="Epimerase"/>
    <property type="match status" value="1"/>
</dbReference>
<feature type="domain" description="NAD-dependent epimerase/dehydratase" evidence="3">
    <location>
        <begin position="108"/>
        <end position="356"/>
    </location>
</feature>
<dbReference type="EMBL" id="HBIW01007355">
    <property type="protein sequence ID" value="CAE0690753.1"/>
    <property type="molecule type" value="Transcribed_RNA"/>
</dbReference>
<dbReference type="OrthoDB" id="16464at2759"/>
<evidence type="ECO:0000313" key="6">
    <source>
        <dbReference type="Proteomes" id="UP000789595"/>
    </source>
</evidence>
<comment type="similarity">
    <text evidence="1">Belongs to the NAD(P)-dependent epimerase/dehydratase family.</text>
</comment>
<dbReference type="AlphaFoldDB" id="A0A7S4E5M4"/>
<protein>
    <recommendedName>
        <fullName evidence="3">NAD-dependent epimerase/dehydratase domain-containing protein</fullName>
    </recommendedName>
</protein>
<accession>A0A7S4E5M4</accession>
<reference evidence="5" key="2">
    <citation type="submission" date="2021-11" db="EMBL/GenBank/DDBJ databases">
        <authorList>
            <consortium name="Genoscope - CEA"/>
            <person name="William W."/>
        </authorList>
    </citation>
    <scope>NUCLEOTIDE SEQUENCE</scope>
</reference>
<dbReference type="Gene3D" id="3.40.50.720">
    <property type="entry name" value="NAD(P)-binding Rossmann-like Domain"/>
    <property type="match status" value="1"/>
</dbReference>
<dbReference type="InterPro" id="IPR036291">
    <property type="entry name" value="NAD(P)-bd_dom_sf"/>
</dbReference>
<dbReference type="Gene3D" id="3.90.25.10">
    <property type="entry name" value="UDP-galactose 4-epimerase, domain 1"/>
    <property type="match status" value="1"/>
</dbReference>
<dbReference type="EMBL" id="CAKKNE010000006">
    <property type="protein sequence ID" value="CAH0378926.1"/>
    <property type="molecule type" value="Genomic_DNA"/>
</dbReference>
<dbReference type="InterPro" id="IPR001509">
    <property type="entry name" value="Epimerase_deHydtase"/>
</dbReference>
<dbReference type="SUPFAM" id="SSF51735">
    <property type="entry name" value="NAD(P)-binding Rossmann-fold domains"/>
    <property type="match status" value="1"/>
</dbReference>
<name>A0A7S4E5M4_9STRA</name>
<proteinExistence type="inferred from homology"/>
<evidence type="ECO:0000256" key="2">
    <source>
        <dbReference type="ARBA" id="ARBA00023027"/>
    </source>
</evidence>
<keyword evidence="6" id="KW-1185">Reference proteome</keyword>